<feature type="transmembrane region" description="Helical" evidence="13">
    <location>
        <begin position="207"/>
        <end position="224"/>
    </location>
</feature>
<dbReference type="InterPro" id="IPR003280">
    <property type="entry name" value="2pore_dom_K_chnl"/>
</dbReference>
<dbReference type="PRINTS" id="PR01333">
    <property type="entry name" value="2POREKCHANEL"/>
</dbReference>
<dbReference type="InParanoid" id="T1G2Q4"/>
<feature type="transmembrane region" description="Helical" evidence="13">
    <location>
        <begin position="315"/>
        <end position="341"/>
    </location>
</feature>
<dbReference type="Pfam" id="PF07885">
    <property type="entry name" value="Ion_trans_2"/>
    <property type="match status" value="2"/>
</dbReference>
<keyword evidence="3 12" id="KW-0813">Transport</keyword>
<evidence type="ECO:0000313" key="16">
    <source>
        <dbReference type="EnsemblMetazoa" id="HelroP76875"/>
    </source>
</evidence>
<dbReference type="Gene3D" id="1.10.287.70">
    <property type="match status" value="1"/>
</dbReference>
<reference evidence="15 17" key="2">
    <citation type="journal article" date="2013" name="Nature">
        <title>Insights into bilaterian evolution from three spiralian genomes.</title>
        <authorList>
            <person name="Simakov O."/>
            <person name="Marletaz F."/>
            <person name="Cho S.J."/>
            <person name="Edsinger-Gonzales E."/>
            <person name="Havlak P."/>
            <person name="Hellsten U."/>
            <person name="Kuo D.H."/>
            <person name="Larsson T."/>
            <person name="Lv J."/>
            <person name="Arendt D."/>
            <person name="Savage R."/>
            <person name="Osoegawa K."/>
            <person name="de Jong P."/>
            <person name="Grimwood J."/>
            <person name="Chapman J.A."/>
            <person name="Shapiro H."/>
            <person name="Aerts A."/>
            <person name="Otillar R.P."/>
            <person name="Terry A.Y."/>
            <person name="Boore J.L."/>
            <person name="Grigoriev I.V."/>
            <person name="Lindberg D.R."/>
            <person name="Seaver E.C."/>
            <person name="Weisblat D.A."/>
            <person name="Putnam N.H."/>
            <person name="Rokhsar D.S."/>
        </authorList>
    </citation>
    <scope>NUCLEOTIDE SEQUENCE</scope>
</reference>
<keyword evidence="17" id="KW-1185">Reference proteome</keyword>
<dbReference type="SUPFAM" id="SSF81324">
    <property type="entry name" value="Voltage-gated potassium channels"/>
    <property type="match status" value="2"/>
</dbReference>
<feature type="domain" description="Potassium channel" evidence="14">
    <location>
        <begin position="269"/>
        <end position="333"/>
    </location>
</feature>
<evidence type="ECO:0000256" key="12">
    <source>
        <dbReference type="RuleBase" id="RU003857"/>
    </source>
</evidence>
<evidence type="ECO:0000313" key="17">
    <source>
        <dbReference type="Proteomes" id="UP000015101"/>
    </source>
</evidence>
<sequence length="344" mass="39381">MSVRLKNQASFLRIVPEKERALLEQFRNNILTSIIESENCQTDSDNKPQRSGCCRCSRKRNQQNSSKKTCSSCLENPCCKKFQDFISSIYNIVQSNVGLLLFLIIYACLGALLFSYLESTEDANKRNELSLARRWFLTNMENIFHAASTLLKQYEDYVGKLPAQITKYSTSSVMKEWSFFESLFFCGTVVTTIGYGNVTPVTMYGRIATMIYGCFGIPLCLIFLSKTGKNLTKIIKYFWNVNDEIDDEIVLPYAVDDNFNLPPIVALAIAFVYIFFGAFIYTRWENWDYLESFYFTFISLSTIGFGDVTPDHPKFFLASFVYILMGLSLIAMVGLPIGWLIGWH</sequence>
<dbReference type="AlphaFoldDB" id="T1G2Q4"/>
<accession>T1G2Q4</accession>
<evidence type="ECO:0000256" key="1">
    <source>
        <dbReference type="ARBA" id="ARBA00004141"/>
    </source>
</evidence>
<dbReference type="GO" id="GO:0071805">
    <property type="term" value="P:potassium ion transmembrane transport"/>
    <property type="evidence" value="ECO:0000318"/>
    <property type="project" value="GO_Central"/>
</dbReference>
<comment type="subcellular location">
    <subcellularLocation>
        <location evidence="1">Membrane</location>
        <topology evidence="1">Multi-pass membrane protein</topology>
    </subcellularLocation>
</comment>
<dbReference type="PANTHER" id="PTHR11003">
    <property type="entry name" value="POTASSIUM CHANNEL, SUBFAMILY K"/>
    <property type="match status" value="1"/>
</dbReference>
<dbReference type="OrthoDB" id="297496at2759"/>
<dbReference type="EnsemblMetazoa" id="HelroT76875">
    <property type="protein sequence ID" value="HelroP76875"/>
    <property type="gene ID" value="HelroG76875"/>
</dbReference>
<dbReference type="KEGG" id="hro:HELRODRAFT_76875"/>
<dbReference type="STRING" id="6412.T1G2Q4"/>
<feature type="transmembrane region" description="Helical" evidence="13">
    <location>
        <begin position="293"/>
        <end position="309"/>
    </location>
</feature>
<dbReference type="CTD" id="20215352"/>
<dbReference type="Proteomes" id="UP000015101">
    <property type="component" value="Unassembled WGS sequence"/>
</dbReference>
<dbReference type="PANTHER" id="PTHR11003:SF335">
    <property type="entry name" value="POTASSIUM CHANNEL DOMAIN-CONTAINING PROTEIN"/>
    <property type="match status" value="1"/>
</dbReference>
<dbReference type="RefSeq" id="XP_009015116.1">
    <property type="nucleotide sequence ID" value="XM_009016868.1"/>
</dbReference>
<evidence type="ECO:0000256" key="4">
    <source>
        <dbReference type="ARBA" id="ARBA00022538"/>
    </source>
</evidence>
<dbReference type="InterPro" id="IPR013099">
    <property type="entry name" value="K_chnl_dom"/>
</dbReference>
<evidence type="ECO:0000256" key="11">
    <source>
        <dbReference type="ARBA" id="ARBA00023303"/>
    </source>
</evidence>
<feature type="transmembrane region" description="Helical" evidence="13">
    <location>
        <begin position="97"/>
        <end position="117"/>
    </location>
</feature>
<evidence type="ECO:0000256" key="13">
    <source>
        <dbReference type="SAM" id="Phobius"/>
    </source>
</evidence>
<keyword evidence="8 13" id="KW-1133">Transmembrane helix</keyword>
<reference evidence="16" key="3">
    <citation type="submission" date="2015-06" db="UniProtKB">
        <authorList>
            <consortium name="EnsemblMetazoa"/>
        </authorList>
    </citation>
    <scope>IDENTIFICATION</scope>
</reference>
<feature type="transmembrane region" description="Helical" evidence="13">
    <location>
        <begin position="261"/>
        <end position="281"/>
    </location>
</feature>
<keyword evidence="5 12" id="KW-0812">Transmembrane</keyword>
<evidence type="ECO:0000256" key="5">
    <source>
        <dbReference type="ARBA" id="ARBA00022692"/>
    </source>
</evidence>
<keyword evidence="11 12" id="KW-0407">Ion channel</keyword>
<evidence type="ECO:0000256" key="3">
    <source>
        <dbReference type="ARBA" id="ARBA00022448"/>
    </source>
</evidence>
<keyword evidence="7" id="KW-0630">Potassium</keyword>
<name>T1G2Q4_HELRO</name>
<evidence type="ECO:0000313" key="15">
    <source>
        <dbReference type="EMBL" id="ESO07020.1"/>
    </source>
</evidence>
<protein>
    <recommendedName>
        <fullName evidence="14">Potassium channel domain-containing protein</fullName>
    </recommendedName>
</protein>
<keyword evidence="9 12" id="KW-0406">Ion transport</keyword>
<dbReference type="PRINTS" id="PR01095">
    <property type="entry name" value="TASKCHANNEL"/>
</dbReference>
<dbReference type="GO" id="GO:0005886">
    <property type="term" value="C:plasma membrane"/>
    <property type="evidence" value="ECO:0000318"/>
    <property type="project" value="GO_Central"/>
</dbReference>
<evidence type="ECO:0000259" key="14">
    <source>
        <dbReference type="Pfam" id="PF07885"/>
    </source>
</evidence>
<dbReference type="GeneID" id="20215352"/>
<proteinExistence type="inferred from homology"/>
<evidence type="ECO:0000256" key="9">
    <source>
        <dbReference type="ARBA" id="ARBA00023065"/>
    </source>
</evidence>
<evidence type="ECO:0000256" key="2">
    <source>
        <dbReference type="ARBA" id="ARBA00006666"/>
    </source>
</evidence>
<dbReference type="EMBL" id="AMQM01003760">
    <property type="status" value="NOT_ANNOTATED_CDS"/>
    <property type="molecule type" value="Genomic_DNA"/>
</dbReference>
<feature type="transmembrane region" description="Helical" evidence="13">
    <location>
        <begin position="177"/>
        <end position="195"/>
    </location>
</feature>
<dbReference type="HOGENOM" id="CLU_807199_0_0_1"/>
<reference evidence="17" key="1">
    <citation type="submission" date="2012-12" db="EMBL/GenBank/DDBJ databases">
        <authorList>
            <person name="Hellsten U."/>
            <person name="Grimwood J."/>
            <person name="Chapman J.A."/>
            <person name="Shapiro H."/>
            <person name="Aerts A."/>
            <person name="Otillar R.P."/>
            <person name="Terry A.Y."/>
            <person name="Boore J.L."/>
            <person name="Simakov O."/>
            <person name="Marletaz F."/>
            <person name="Cho S.-J."/>
            <person name="Edsinger-Gonzales E."/>
            <person name="Havlak P."/>
            <person name="Kuo D.-H."/>
            <person name="Larsson T."/>
            <person name="Lv J."/>
            <person name="Arendt D."/>
            <person name="Savage R."/>
            <person name="Osoegawa K."/>
            <person name="de Jong P."/>
            <person name="Lindberg D.R."/>
            <person name="Seaver E.C."/>
            <person name="Weisblat D.A."/>
            <person name="Putnam N.H."/>
            <person name="Grigoriev I.V."/>
            <person name="Rokhsar D.S."/>
        </authorList>
    </citation>
    <scope>NUCLEOTIDE SEQUENCE</scope>
</reference>
<comment type="similarity">
    <text evidence="2 12">Belongs to the two pore domain potassium channel (TC 1.A.1.8) family.</text>
</comment>
<keyword evidence="6" id="KW-0631">Potassium channel</keyword>
<evidence type="ECO:0000256" key="7">
    <source>
        <dbReference type="ARBA" id="ARBA00022958"/>
    </source>
</evidence>
<dbReference type="EMBL" id="KB096275">
    <property type="protein sequence ID" value="ESO07020.1"/>
    <property type="molecule type" value="Genomic_DNA"/>
</dbReference>
<feature type="domain" description="Potassium channel" evidence="14">
    <location>
        <begin position="172"/>
        <end position="232"/>
    </location>
</feature>
<dbReference type="GO" id="GO:0015271">
    <property type="term" value="F:outward rectifier potassium channel activity"/>
    <property type="evidence" value="ECO:0000318"/>
    <property type="project" value="GO_Central"/>
</dbReference>
<evidence type="ECO:0000256" key="6">
    <source>
        <dbReference type="ARBA" id="ARBA00022826"/>
    </source>
</evidence>
<dbReference type="GO" id="GO:0022841">
    <property type="term" value="F:potassium ion leak channel activity"/>
    <property type="evidence" value="ECO:0000318"/>
    <property type="project" value="GO_Central"/>
</dbReference>
<keyword evidence="4" id="KW-0633">Potassium transport</keyword>
<evidence type="ECO:0000256" key="10">
    <source>
        <dbReference type="ARBA" id="ARBA00023136"/>
    </source>
</evidence>
<dbReference type="OMA" id="ANCKVEN"/>
<gene>
    <name evidence="16" type="primary">20215352</name>
    <name evidence="15" type="ORF">HELRODRAFT_76875</name>
</gene>
<organism evidence="16 17">
    <name type="scientific">Helobdella robusta</name>
    <name type="common">Californian leech</name>
    <dbReference type="NCBI Taxonomy" id="6412"/>
    <lineage>
        <taxon>Eukaryota</taxon>
        <taxon>Metazoa</taxon>
        <taxon>Spiralia</taxon>
        <taxon>Lophotrochozoa</taxon>
        <taxon>Annelida</taxon>
        <taxon>Clitellata</taxon>
        <taxon>Hirudinea</taxon>
        <taxon>Rhynchobdellida</taxon>
        <taxon>Glossiphoniidae</taxon>
        <taxon>Helobdella</taxon>
    </lineage>
</organism>
<dbReference type="eggNOG" id="KOG1418">
    <property type="taxonomic scope" value="Eukaryota"/>
</dbReference>
<keyword evidence="10 13" id="KW-0472">Membrane</keyword>
<evidence type="ECO:0000256" key="8">
    <source>
        <dbReference type="ARBA" id="ARBA00022989"/>
    </source>
</evidence>
<dbReference type="InterPro" id="IPR003092">
    <property type="entry name" value="2pore_dom_K_chnl_TASK"/>
</dbReference>